<feature type="transmembrane region" description="Helical" evidence="1">
    <location>
        <begin position="195"/>
        <end position="213"/>
    </location>
</feature>
<feature type="transmembrane region" description="Helical" evidence="1">
    <location>
        <begin position="219"/>
        <end position="236"/>
    </location>
</feature>
<dbReference type="InterPro" id="IPR050879">
    <property type="entry name" value="Acyltransferase_3"/>
</dbReference>
<proteinExistence type="predicted"/>
<dbReference type="GO" id="GO:0016747">
    <property type="term" value="F:acyltransferase activity, transferring groups other than amino-acyl groups"/>
    <property type="evidence" value="ECO:0007669"/>
    <property type="project" value="InterPro"/>
</dbReference>
<dbReference type="PANTHER" id="PTHR23028">
    <property type="entry name" value="ACETYLTRANSFERASE"/>
    <property type="match status" value="1"/>
</dbReference>
<dbReference type="RefSeq" id="WP_133190991.1">
    <property type="nucleotide sequence ID" value="NZ_SMOD01000090.1"/>
</dbReference>
<protein>
    <submittedName>
        <fullName evidence="3">Acyltransferase</fullName>
    </submittedName>
</protein>
<dbReference type="OrthoDB" id="9814807at2"/>
<feature type="transmembrane region" description="Helical" evidence="1">
    <location>
        <begin position="168"/>
        <end position="188"/>
    </location>
</feature>
<dbReference type="EMBL" id="SMOD01000090">
    <property type="protein sequence ID" value="TDG01945.1"/>
    <property type="molecule type" value="Genomic_DNA"/>
</dbReference>
<feature type="transmembrane region" description="Helical" evidence="1">
    <location>
        <begin position="67"/>
        <end position="88"/>
    </location>
</feature>
<reference evidence="3 4" key="1">
    <citation type="submission" date="2019-03" db="EMBL/GenBank/DDBJ databases">
        <title>Paraburkholderia sp. isolated from native Mimosa gymnas in Guartela State Park, Brazil.</title>
        <authorList>
            <person name="Paulitsch F."/>
            <person name="Hungria M."/>
            <person name="Delamuta J.R.M."/>
            <person name="Ribeiro R.A."/>
            <person name="Dall'Agnol R."/>
            <person name="Silva J.S.B."/>
        </authorList>
    </citation>
    <scope>NUCLEOTIDE SEQUENCE [LARGE SCALE GENOMIC DNA]</scope>
    <source>
        <strain evidence="3 4">CNPSo 3008</strain>
    </source>
</reference>
<dbReference type="Pfam" id="PF01757">
    <property type="entry name" value="Acyl_transf_3"/>
    <property type="match status" value="1"/>
</dbReference>
<dbReference type="GO" id="GO:0000271">
    <property type="term" value="P:polysaccharide biosynthetic process"/>
    <property type="evidence" value="ECO:0007669"/>
    <property type="project" value="TreeGrafter"/>
</dbReference>
<name>A0A4R5L2H8_9BURK</name>
<evidence type="ECO:0000256" key="1">
    <source>
        <dbReference type="SAM" id="Phobius"/>
    </source>
</evidence>
<accession>A0A4R5L2H8</accession>
<dbReference type="GO" id="GO:0016020">
    <property type="term" value="C:membrane"/>
    <property type="evidence" value="ECO:0007669"/>
    <property type="project" value="TreeGrafter"/>
</dbReference>
<evidence type="ECO:0000313" key="3">
    <source>
        <dbReference type="EMBL" id="TDG01945.1"/>
    </source>
</evidence>
<keyword evidence="3" id="KW-0012">Acyltransferase</keyword>
<evidence type="ECO:0000313" key="4">
    <source>
        <dbReference type="Proteomes" id="UP000295606"/>
    </source>
</evidence>
<feature type="transmembrane region" description="Helical" evidence="1">
    <location>
        <begin position="288"/>
        <end position="306"/>
    </location>
</feature>
<feature type="transmembrane region" description="Helical" evidence="1">
    <location>
        <begin position="248"/>
        <end position="268"/>
    </location>
</feature>
<dbReference type="PANTHER" id="PTHR23028:SF131">
    <property type="entry name" value="BLR2367 PROTEIN"/>
    <property type="match status" value="1"/>
</dbReference>
<keyword evidence="1" id="KW-0812">Transmembrane</keyword>
<feature type="transmembrane region" description="Helical" evidence="1">
    <location>
        <begin position="36"/>
        <end position="55"/>
    </location>
</feature>
<evidence type="ECO:0000259" key="2">
    <source>
        <dbReference type="Pfam" id="PF01757"/>
    </source>
</evidence>
<dbReference type="AlphaFoldDB" id="A0A4R5L2H8"/>
<sequence length="341" mass="37781">MVSSIQFLRFVASFLVLVSHSANVLNVPKSITVGDAGVDIFFIVSGFVIGLVGPLEPSATQFWLKRLIRVFPLYWIALLAFIGFRYYMWHVVPGTVDFLHSFALIPSLEPGWSPILFPAWTLSYEMFFYAVFGIALALSRRYAVLSVSLLFLLLGCTPLRSIGGALDLTLLLEFIAGLMVVIGYQRLWISKRNPALGKLMIAAAVVMLFVHSGDVKTRVIEWGVPSLILVLGMIQLEGMQFFRKGIVPILGAASYATYLFHITLMTAVREAVASQFHTDLRGYPLVGMPLLVAVSLVGGVLVHLYVEKPIMVLLRRLLRRPQKQTNRATAPSRAIQSDSVP</sequence>
<feature type="transmembrane region" description="Helical" evidence="1">
    <location>
        <begin position="115"/>
        <end position="135"/>
    </location>
</feature>
<dbReference type="InterPro" id="IPR002656">
    <property type="entry name" value="Acyl_transf_3_dom"/>
</dbReference>
<feature type="transmembrane region" description="Helical" evidence="1">
    <location>
        <begin position="142"/>
        <end position="162"/>
    </location>
</feature>
<keyword evidence="1" id="KW-0472">Membrane</keyword>
<gene>
    <name evidence="3" type="ORF">E1N52_42350</name>
</gene>
<comment type="caution">
    <text evidence="3">The sequence shown here is derived from an EMBL/GenBank/DDBJ whole genome shotgun (WGS) entry which is preliminary data.</text>
</comment>
<feature type="domain" description="Acyltransferase 3" evidence="2">
    <location>
        <begin position="4"/>
        <end position="301"/>
    </location>
</feature>
<keyword evidence="1" id="KW-1133">Transmembrane helix</keyword>
<organism evidence="3 4">
    <name type="scientific">Paraburkholderia guartelaensis</name>
    <dbReference type="NCBI Taxonomy" id="2546446"/>
    <lineage>
        <taxon>Bacteria</taxon>
        <taxon>Pseudomonadati</taxon>
        <taxon>Pseudomonadota</taxon>
        <taxon>Betaproteobacteria</taxon>
        <taxon>Burkholderiales</taxon>
        <taxon>Burkholderiaceae</taxon>
        <taxon>Paraburkholderia</taxon>
    </lineage>
</organism>
<dbReference type="Proteomes" id="UP000295606">
    <property type="component" value="Unassembled WGS sequence"/>
</dbReference>
<keyword evidence="3" id="KW-0808">Transferase</keyword>